<feature type="domain" description="FAD dependent oxidoreductase" evidence="2">
    <location>
        <begin position="42"/>
        <end position="406"/>
    </location>
</feature>
<evidence type="ECO:0000259" key="2">
    <source>
        <dbReference type="Pfam" id="PF01266"/>
    </source>
</evidence>
<evidence type="ECO:0000313" key="3">
    <source>
        <dbReference type="EMBL" id="KAB0265944.1"/>
    </source>
</evidence>
<keyword evidence="4" id="KW-1185">Reference proteome</keyword>
<proteinExistence type="predicted"/>
<dbReference type="AlphaFoldDB" id="A0A5N3P877"/>
<accession>A0A5N3P877</accession>
<comment type="caution">
    <text evidence="3">The sequence shown here is derived from an EMBL/GenBank/DDBJ whole genome shotgun (WGS) entry which is preliminary data.</text>
</comment>
<dbReference type="EMBL" id="VCMV01000025">
    <property type="protein sequence ID" value="KAB0265944.1"/>
    <property type="molecule type" value="Genomic_DNA"/>
</dbReference>
<dbReference type="Pfam" id="PF01266">
    <property type="entry name" value="DAO"/>
    <property type="match status" value="1"/>
</dbReference>
<dbReference type="PANTHER" id="PTHR13847">
    <property type="entry name" value="SARCOSINE DEHYDROGENASE-RELATED"/>
    <property type="match status" value="1"/>
</dbReference>
<dbReference type="GO" id="GO:0005737">
    <property type="term" value="C:cytoplasm"/>
    <property type="evidence" value="ECO:0007669"/>
    <property type="project" value="TreeGrafter"/>
</dbReference>
<dbReference type="GO" id="GO:0016491">
    <property type="term" value="F:oxidoreductase activity"/>
    <property type="evidence" value="ECO:0007669"/>
    <property type="project" value="UniProtKB-KW"/>
</dbReference>
<protein>
    <submittedName>
        <fullName evidence="3">FAD-dependent oxidoreductase</fullName>
    </submittedName>
</protein>
<dbReference type="SUPFAM" id="SSF51905">
    <property type="entry name" value="FAD/NAD(P)-binding domain"/>
    <property type="match status" value="1"/>
</dbReference>
<dbReference type="Gene3D" id="3.50.50.60">
    <property type="entry name" value="FAD/NAD(P)-binding domain"/>
    <property type="match status" value="1"/>
</dbReference>
<sequence length="478" mass="51113">MKTDDQLSSIDPAPSSWWFDDALRQEAGSPTASALAGHLNVDVVIVGGGYTGLWTALALKERRPSLSVALIEASLCGAGASGKNGGKVHGYWASLPGMETSIGPDAALAVARAGTRAQDGIRTFATAPGRDVWWRESGNLRVSAAPAQDSKISNLVETARRLGVGDTAIALTVEELASRCRSPAFRAGIYFPEGANVHPARLARALRAAAIAAGVSIFENTPMLKLERAAPNRIVTPQGQIIARDVVLATNTELAVDPEIRPHVSVFSSYALMTEPAPEQLADIGWTGGEGIADLRMFIHYFRTTRDGRVLMGSGSGPISYGGNTHDPALTNDRASAARAERGLRRLLPALNHTRVARVWGGAIDVSADRLPFFRTMPRSRVHYGCGYSGHGVNATYIGGQCLASLVLDERDEWAMLPLCTRKIPALPPEPFRTLGGRAVRWGILACEEAEENERKGPIHARAVALLPRLLGMRIGTR</sequence>
<dbReference type="Proteomes" id="UP000325684">
    <property type="component" value="Unassembled WGS sequence"/>
</dbReference>
<evidence type="ECO:0000256" key="1">
    <source>
        <dbReference type="ARBA" id="ARBA00023002"/>
    </source>
</evidence>
<dbReference type="InterPro" id="IPR006076">
    <property type="entry name" value="FAD-dep_OxRdtase"/>
</dbReference>
<dbReference type="PANTHER" id="PTHR13847:SF281">
    <property type="entry name" value="FAD DEPENDENT OXIDOREDUCTASE DOMAIN-CONTAINING PROTEIN"/>
    <property type="match status" value="1"/>
</dbReference>
<dbReference type="RefSeq" id="WP_150946277.1">
    <property type="nucleotide sequence ID" value="NZ_VCMV01000025.1"/>
</dbReference>
<dbReference type="OrthoDB" id="9806601at2"/>
<keyword evidence="1" id="KW-0560">Oxidoreductase</keyword>
<reference evidence="3 4" key="1">
    <citation type="journal article" date="2019" name="Microorganisms">
        <title>Genome Insights into the Novel Species Microvirga brassicacearum, a Rapeseed Endophyte with Biotechnological Potential.</title>
        <authorList>
            <person name="Jimenez-Gomez A."/>
            <person name="Saati-Santamaria Z."/>
            <person name="Igual J.M."/>
            <person name="Rivas R."/>
            <person name="Mateos P.F."/>
            <person name="Garcia-Fraile P."/>
        </authorList>
    </citation>
    <scope>NUCLEOTIDE SEQUENCE [LARGE SCALE GENOMIC DNA]</scope>
    <source>
        <strain evidence="3 4">CDVBN77</strain>
    </source>
</reference>
<organism evidence="3 4">
    <name type="scientific">Microvirga brassicacearum</name>
    <dbReference type="NCBI Taxonomy" id="2580413"/>
    <lineage>
        <taxon>Bacteria</taxon>
        <taxon>Pseudomonadati</taxon>
        <taxon>Pseudomonadota</taxon>
        <taxon>Alphaproteobacteria</taxon>
        <taxon>Hyphomicrobiales</taxon>
        <taxon>Methylobacteriaceae</taxon>
        <taxon>Microvirga</taxon>
    </lineage>
</organism>
<dbReference type="Gene3D" id="3.30.9.10">
    <property type="entry name" value="D-Amino Acid Oxidase, subunit A, domain 2"/>
    <property type="match status" value="1"/>
</dbReference>
<gene>
    <name evidence="3" type="ORF">FEZ63_16055</name>
</gene>
<dbReference type="InterPro" id="IPR036188">
    <property type="entry name" value="FAD/NAD-bd_sf"/>
</dbReference>
<evidence type="ECO:0000313" key="4">
    <source>
        <dbReference type="Proteomes" id="UP000325684"/>
    </source>
</evidence>
<name>A0A5N3P877_9HYPH</name>